<dbReference type="InterPro" id="IPR050445">
    <property type="entry name" value="Bact_polysacc_biosynth/exp"/>
</dbReference>
<dbReference type="Pfam" id="PF02706">
    <property type="entry name" value="Wzz"/>
    <property type="match status" value="1"/>
</dbReference>
<reference evidence="12 13" key="1">
    <citation type="submission" date="2022-04" db="EMBL/GenBank/DDBJ databases">
        <authorList>
            <person name="Huq M.A."/>
        </authorList>
    </citation>
    <scope>NUCLEOTIDE SEQUENCE [LARGE SCALE GENOMIC DNA]</scope>
    <source>
        <strain evidence="12 13">MAH-33</strain>
    </source>
</reference>
<feature type="transmembrane region" description="Helical" evidence="9">
    <location>
        <begin position="55"/>
        <end position="73"/>
    </location>
</feature>
<feature type="coiled-coil region" evidence="8">
    <location>
        <begin position="295"/>
        <end position="343"/>
    </location>
</feature>
<dbReference type="InterPro" id="IPR027417">
    <property type="entry name" value="P-loop_NTPase"/>
</dbReference>
<dbReference type="InterPro" id="IPR003856">
    <property type="entry name" value="LPS_length_determ_N"/>
</dbReference>
<evidence type="ECO:0000256" key="4">
    <source>
        <dbReference type="ARBA" id="ARBA00022741"/>
    </source>
</evidence>
<dbReference type="InterPro" id="IPR005702">
    <property type="entry name" value="Wzc-like_C"/>
</dbReference>
<proteinExistence type="predicted"/>
<dbReference type="InterPro" id="IPR002586">
    <property type="entry name" value="CobQ/CobB/MinD/ParA_Nub-bd_dom"/>
</dbReference>
<dbReference type="PANTHER" id="PTHR32309">
    <property type="entry name" value="TYROSINE-PROTEIN KINASE"/>
    <property type="match status" value="1"/>
</dbReference>
<dbReference type="Proteomes" id="UP001203512">
    <property type="component" value="Unassembled WGS sequence"/>
</dbReference>
<evidence type="ECO:0000313" key="12">
    <source>
        <dbReference type="EMBL" id="MCK0533183.1"/>
    </source>
</evidence>
<keyword evidence="2" id="KW-1003">Cell membrane</keyword>
<dbReference type="Gene3D" id="3.40.50.300">
    <property type="entry name" value="P-loop containing nucleotide triphosphate hydrolases"/>
    <property type="match status" value="1"/>
</dbReference>
<gene>
    <name evidence="12" type="ORF">MU848_16455</name>
</gene>
<dbReference type="PANTHER" id="PTHR32309:SF13">
    <property type="entry name" value="FERRIC ENTEROBACTIN TRANSPORT PROTEIN FEPE"/>
    <property type="match status" value="1"/>
</dbReference>
<comment type="caution">
    <text evidence="12">The sequence shown here is derived from an EMBL/GenBank/DDBJ whole genome shotgun (WGS) entry which is preliminary data.</text>
</comment>
<comment type="subcellular location">
    <subcellularLocation>
        <location evidence="1">Cell membrane</location>
        <topology evidence="1">Multi-pass membrane protein</topology>
    </subcellularLocation>
</comment>
<evidence type="ECO:0000256" key="2">
    <source>
        <dbReference type="ARBA" id="ARBA00022475"/>
    </source>
</evidence>
<keyword evidence="3 9" id="KW-0812">Transmembrane</keyword>
<evidence type="ECO:0000256" key="8">
    <source>
        <dbReference type="SAM" id="Coils"/>
    </source>
</evidence>
<keyword evidence="5" id="KW-0067">ATP-binding</keyword>
<dbReference type="EMBL" id="JALKHS010000018">
    <property type="protein sequence ID" value="MCK0533183.1"/>
    <property type="molecule type" value="Genomic_DNA"/>
</dbReference>
<evidence type="ECO:0000256" key="3">
    <source>
        <dbReference type="ARBA" id="ARBA00022692"/>
    </source>
</evidence>
<evidence type="ECO:0000256" key="1">
    <source>
        <dbReference type="ARBA" id="ARBA00004651"/>
    </source>
</evidence>
<sequence>MGQNAVVEDLFMLSQSGMLNAPLLEARSDGPMDGGSRPSSLSARQVIKIIRRHELLLGAIVFFAVLIVLAVQLTSTPVYQATATVQVELNDDSGSPDMAARNQQRVANEAGIYRSRSLAERVVQDLKLASDPRFVENPLPASAILDNRRLSRLAGRLMYSTSVSSQKESDFIDITVRSTSPDLASEIANQYPASLAAYRAVLRDDRQGKIAAQLDDERGRLATEAHKAEQAVADFRRQHQMLTGAGGSEDYAQINRIATEAASAAAMRAAQSARAAGIASAVNNITTAGATSPLLDQQRRQLDDLTRTRSELAMMYGAEHPKMRGLEAQIAETTGSMRQEQARVIAAATTQAQNAAAREAGLARSEAASAASRAGQLEGTLRSITGKAFANTAATVELNALERTAEAARSAYVAMSTRAEQVKTSLAASGIHSRLMSPAAVPQDPISPRPKSATFAAFVGSLILGLLIVFGIELTDNRLWNAEQIYHQFGLRTFAMLPELDGDALMSAKANPVLKDPQSLFAEVARGLGSEVAELAQPGKAQTVLITSPITGDGKSTVTLTLLAAAVAMGRRAIVIDLDLRRPSDVLRPTDDGGGKPDLIDYLSGAVDARHMLPPLALTQRQDLEPSEVTTYEPVVLSAREPARNPVALMRLRKVNELLDQLREHYDLLIINAPPTLATRDSRMLMDAADHTLMVVRWGRTTIEQVRAALQVLQKPVDGVVINRVDYAEHARRGYGDPVQFYMDSAEYFSGEMPTRRRWYERMAPSRWRERAEHMA</sequence>
<dbReference type="CDD" id="cd05387">
    <property type="entry name" value="BY-kinase"/>
    <property type="match status" value="1"/>
</dbReference>
<evidence type="ECO:0000256" key="5">
    <source>
        <dbReference type="ARBA" id="ARBA00022840"/>
    </source>
</evidence>
<dbReference type="RefSeq" id="WP_201515209.1">
    <property type="nucleotide sequence ID" value="NZ_JALKHS010000018.1"/>
</dbReference>
<dbReference type="Pfam" id="PF01656">
    <property type="entry name" value="CbiA"/>
    <property type="match status" value="1"/>
</dbReference>
<protein>
    <submittedName>
        <fullName evidence="12">Polysaccharide biosynthesis tyrosine autokinase</fullName>
    </submittedName>
</protein>
<evidence type="ECO:0000259" key="11">
    <source>
        <dbReference type="Pfam" id="PF02706"/>
    </source>
</evidence>
<keyword evidence="7 9" id="KW-0472">Membrane</keyword>
<organism evidence="12 13">
    <name type="scientific">Sphingobium agri</name>
    <dbReference type="NCBI Taxonomy" id="2933566"/>
    <lineage>
        <taxon>Bacteria</taxon>
        <taxon>Pseudomonadati</taxon>
        <taxon>Pseudomonadota</taxon>
        <taxon>Alphaproteobacteria</taxon>
        <taxon>Sphingomonadales</taxon>
        <taxon>Sphingomonadaceae</taxon>
        <taxon>Sphingobium</taxon>
    </lineage>
</organism>
<feature type="domain" description="CobQ/CobB/MinD/ParA nucleotide binding" evidence="10">
    <location>
        <begin position="545"/>
        <end position="733"/>
    </location>
</feature>
<keyword evidence="4" id="KW-0547">Nucleotide-binding</keyword>
<evidence type="ECO:0000256" key="6">
    <source>
        <dbReference type="ARBA" id="ARBA00022989"/>
    </source>
</evidence>
<evidence type="ECO:0000256" key="7">
    <source>
        <dbReference type="ARBA" id="ARBA00023136"/>
    </source>
</evidence>
<keyword evidence="8" id="KW-0175">Coiled coil</keyword>
<feature type="domain" description="Polysaccharide chain length determinant N-terminal" evidence="11">
    <location>
        <begin position="45"/>
        <end position="126"/>
    </location>
</feature>
<keyword evidence="13" id="KW-1185">Reference proteome</keyword>
<evidence type="ECO:0000313" key="13">
    <source>
        <dbReference type="Proteomes" id="UP001203512"/>
    </source>
</evidence>
<evidence type="ECO:0000256" key="9">
    <source>
        <dbReference type="SAM" id="Phobius"/>
    </source>
</evidence>
<accession>A0ABT0E1E3</accession>
<keyword evidence="6 9" id="KW-1133">Transmembrane helix</keyword>
<dbReference type="SUPFAM" id="SSF52540">
    <property type="entry name" value="P-loop containing nucleoside triphosphate hydrolases"/>
    <property type="match status" value="1"/>
</dbReference>
<evidence type="ECO:0000259" key="10">
    <source>
        <dbReference type="Pfam" id="PF01656"/>
    </source>
</evidence>
<name>A0ABT0E1E3_9SPHN</name>